<dbReference type="InterPro" id="IPR024445">
    <property type="entry name" value="Tnp_ISXO2-like"/>
</dbReference>
<evidence type="ECO:0000259" key="1">
    <source>
        <dbReference type="SMART" id="SM01126"/>
    </source>
</evidence>
<gene>
    <name evidence="2" type="primary">LOC114340947</name>
</gene>
<dbReference type="SMART" id="SM01126">
    <property type="entry name" value="DDE_Tnp_IS1595"/>
    <property type="match status" value="1"/>
</dbReference>
<feature type="domain" description="ISXO2-like transposase" evidence="1">
    <location>
        <begin position="151"/>
        <end position="303"/>
    </location>
</feature>
<dbReference type="PANTHER" id="PTHR47163:SF2">
    <property type="entry name" value="SI:DKEY-17M8.2"/>
    <property type="match status" value="1"/>
</dbReference>
<organism evidence="2">
    <name type="scientific">Diabrotica virgifera virgifera</name>
    <name type="common">western corn rootworm</name>
    <dbReference type="NCBI Taxonomy" id="50390"/>
    <lineage>
        <taxon>Eukaryota</taxon>
        <taxon>Metazoa</taxon>
        <taxon>Ecdysozoa</taxon>
        <taxon>Arthropoda</taxon>
        <taxon>Hexapoda</taxon>
        <taxon>Insecta</taxon>
        <taxon>Pterygota</taxon>
        <taxon>Neoptera</taxon>
        <taxon>Endopterygota</taxon>
        <taxon>Coleoptera</taxon>
        <taxon>Polyphaga</taxon>
        <taxon>Cucujiformia</taxon>
        <taxon>Chrysomeloidea</taxon>
        <taxon>Chrysomelidae</taxon>
        <taxon>Galerucinae</taxon>
        <taxon>Diabroticina</taxon>
        <taxon>Diabroticites</taxon>
        <taxon>Diabrotica</taxon>
    </lineage>
</organism>
<proteinExistence type="predicted"/>
<dbReference type="PANTHER" id="PTHR47163">
    <property type="entry name" value="DDE_TNP_IS1595 DOMAIN-CONTAINING PROTEIN"/>
    <property type="match status" value="1"/>
</dbReference>
<reference evidence="2" key="1">
    <citation type="submission" date="2025-08" db="UniProtKB">
        <authorList>
            <consortium name="RefSeq"/>
        </authorList>
    </citation>
    <scope>IDENTIFICATION</scope>
    <source>
        <tissue evidence="2">Whole insect</tissue>
    </source>
</reference>
<evidence type="ECO:0000313" key="2">
    <source>
        <dbReference type="RefSeq" id="XP_028147522.1"/>
    </source>
</evidence>
<dbReference type="AlphaFoldDB" id="A0A6P7GNE4"/>
<dbReference type="RefSeq" id="XP_028147522.1">
    <property type="nucleotide sequence ID" value="XM_028291721.1"/>
</dbReference>
<dbReference type="InterPro" id="IPR053164">
    <property type="entry name" value="IS1016-like_transposase"/>
</dbReference>
<sequence length="323" mass="37526">MATYIVLPDTILNINQMREEFWNLPLLIKAFTSVHECLVWCAMRQLIRNTVLCNVCNIHKTLVKRTGRIDEYMWKCRQCKMSTSVRDGSFFARSHLAISQIIIIIYGFANDFPQKIICREASLAASSVTVVDWCNFCREVCTTYLQQHPVELGGFDENGEPLTVEMGESYFFHRKYHRGAFRNGQWVFGMVERNSGKLFLTPVQARNEETLLPIVSRTILPGTVIVTDGWGAYKNIGLLDGGVYEQRTVIHQHQNNFVDLDDSSVHTQTILSVWNRAKKLCRQCRTSTDLFPSYLQEFMWRERIRNKEPFVEFLLCIVEQYLV</sequence>
<dbReference type="InParanoid" id="A0A6P7GNE4"/>
<accession>A0A6P7GNE4</accession>
<dbReference type="Pfam" id="PF12762">
    <property type="entry name" value="DDE_Tnp_IS1595"/>
    <property type="match status" value="1"/>
</dbReference>
<name>A0A6P7GNE4_DIAVI</name>
<protein>
    <submittedName>
        <fullName evidence="2">Uncharacterized protein LOC114340947</fullName>
    </submittedName>
</protein>